<organism evidence="3 4">
    <name type="scientific">Streptomyces glebosus</name>
    <dbReference type="NCBI Taxonomy" id="249580"/>
    <lineage>
        <taxon>Bacteria</taxon>
        <taxon>Bacillati</taxon>
        <taxon>Actinomycetota</taxon>
        <taxon>Actinomycetes</taxon>
        <taxon>Kitasatosporales</taxon>
        <taxon>Streptomycetaceae</taxon>
        <taxon>Streptomyces</taxon>
    </lineage>
</organism>
<dbReference type="EMBL" id="BLIO01000001">
    <property type="protein sequence ID" value="GFE16299.1"/>
    <property type="molecule type" value="Genomic_DNA"/>
</dbReference>
<dbReference type="RefSeq" id="WP_229893889.1">
    <property type="nucleotide sequence ID" value="NZ_BLIO01000001.1"/>
</dbReference>
<evidence type="ECO:0000313" key="3">
    <source>
        <dbReference type="EMBL" id="GFE16299.1"/>
    </source>
</evidence>
<accession>A0A640SY04</accession>
<protein>
    <recommendedName>
        <fullName evidence="5">CoA transferase</fullName>
    </recommendedName>
</protein>
<dbReference type="InterPro" id="IPR044855">
    <property type="entry name" value="CoA-Trfase_III_dom3_sf"/>
</dbReference>
<dbReference type="SUPFAM" id="SSF89796">
    <property type="entry name" value="CoA-transferase family III (CaiB/BaiF)"/>
    <property type="match status" value="1"/>
</dbReference>
<feature type="region of interest" description="Disordered" evidence="2">
    <location>
        <begin position="122"/>
        <end position="165"/>
    </location>
</feature>
<evidence type="ECO:0008006" key="5">
    <source>
        <dbReference type="Google" id="ProtNLM"/>
    </source>
</evidence>
<dbReference type="Gene3D" id="3.40.50.10540">
    <property type="entry name" value="Crotonobetainyl-coa:carnitine coa-transferase, domain 1"/>
    <property type="match status" value="1"/>
</dbReference>
<keyword evidence="4" id="KW-1185">Reference proteome</keyword>
<dbReference type="Proteomes" id="UP000430079">
    <property type="component" value="Unassembled WGS sequence"/>
</dbReference>
<evidence type="ECO:0000313" key="4">
    <source>
        <dbReference type="Proteomes" id="UP000430079"/>
    </source>
</evidence>
<dbReference type="InterPro" id="IPR050483">
    <property type="entry name" value="CoA-transferase_III_domain"/>
</dbReference>
<dbReference type="PANTHER" id="PTHR48207">
    <property type="entry name" value="SUCCINATE--HYDROXYMETHYLGLUTARATE COA-TRANSFERASE"/>
    <property type="match status" value="1"/>
</dbReference>
<dbReference type="InterPro" id="IPR003673">
    <property type="entry name" value="CoA-Trfase_fam_III"/>
</dbReference>
<dbReference type="PANTHER" id="PTHR48207:SF3">
    <property type="entry name" value="SUCCINATE--HYDROXYMETHYLGLUTARATE COA-TRANSFERASE"/>
    <property type="match status" value="1"/>
</dbReference>
<comment type="caution">
    <text evidence="3">The sequence shown here is derived from an EMBL/GenBank/DDBJ whole genome shotgun (WGS) entry which is preliminary data.</text>
</comment>
<reference evidence="3 4" key="1">
    <citation type="submission" date="2019-12" db="EMBL/GenBank/DDBJ databases">
        <title>Whole genome shotgun sequence of Streptomyces hygroscopicus subsp. glebosus NBRC 13786.</title>
        <authorList>
            <person name="Ichikawa N."/>
            <person name="Kimura A."/>
            <person name="Kitahashi Y."/>
            <person name="Komaki H."/>
            <person name="Tamura T."/>
        </authorList>
    </citation>
    <scope>NUCLEOTIDE SEQUENCE [LARGE SCALE GENOMIC DNA]</scope>
    <source>
        <strain evidence="3 4">NBRC 13786</strain>
    </source>
</reference>
<dbReference type="GO" id="GO:0008410">
    <property type="term" value="F:CoA-transferase activity"/>
    <property type="evidence" value="ECO:0007669"/>
    <property type="project" value="TreeGrafter"/>
</dbReference>
<sequence>MGNRHPSIAPYETPACRDGQLLAVAVGNDRQFREPARALGAPELAEDLRFARNEDRVQNRTDLIKALEGRPASDTPHDWTERLTAVSVPCGPVNTVSEALELAARLGLDPVTPVGEGRVPQVTSPLRLSGPPVAQPFAPPRLDEHGTALRTWLSGPSDDPLPPRM</sequence>
<keyword evidence="1" id="KW-0808">Transferase</keyword>
<dbReference type="Gene3D" id="3.30.1540.10">
    <property type="entry name" value="formyl-coa transferase, domain 3"/>
    <property type="match status" value="1"/>
</dbReference>
<dbReference type="Pfam" id="PF02515">
    <property type="entry name" value="CoA_transf_3"/>
    <property type="match status" value="1"/>
</dbReference>
<evidence type="ECO:0000256" key="1">
    <source>
        <dbReference type="ARBA" id="ARBA00022679"/>
    </source>
</evidence>
<gene>
    <name evidence="3" type="ORF">Sgleb_43460</name>
</gene>
<dbReference type="AlphaFoldDB" id="A0A640SY04"/>
<proteinExistence type="predicted"/>
<name>A0A640SY04_9ACTN</name>
<evidence type="ECO:0000256" key="2">
    <source>
        <dbReference type="SAM" id="MobiDB-lite"/>
    </source>
</evidence>
<dbReference type="InterPro" id="IPR023606">
    <property type="entry name" value="CoA-Trfase_III_dom_1_sf"/>
</dbReference>